<dbReference type="RefSeq" id="WP_055301959.1">
    <property type="nucleotide sequence ID" value="NZ_CYYR01000009.1"/>
</dbReference>
<organism evidence="8 9">
    <name type="scientific">Roseburia inulinivorans</name>
    <dbReference type="NCBI Taxonomy" id="360807"/>
    <lineage>
        <taxon>Bacteria</taxon>
        <taxon>Bacillati</taxon>
        <taxon>Bacillota</taxon>
        <taxon>Clostridia</taxon>
        <taxon>Lachnospirales</taxon>
        <taxon>Lachnospiraceae</taxon>
        <taxon>Roseburia</taxon>
    </lineage>
</organism>
<proteinExistence type="predicted"/>
<evidence type="ECO:0000256" key="5">
    <source>
        <dbReference type="ARBA" id="ARBA00023136"/>
    </source>
</evidence>
<feature type="transmembrane region" description="Helical" evidence="6">
    <location>
        <begin position="173"/>
        <end position="192"/>
    </location>
</feature>
<dbReference type="PANTHER" id="PTHR35007">
    <property type="entry name" value="INTEGRAL MEMBRANE PROTEIN-RELATED"/>
    <property type="match status" value="1"/>
</dbReference>
<dbReference type="GO" id="GO:0005886">
    <property type="term" value="C:plasma membrane"/>
    <property type="evidence" value="ECO:0007669"/>
    <property type="project" value="UniProtKB-SubCell"/>
</dbReference>
<evidence type="ECO:0000313" key="9">
    <source>
        <dbReference type="Proteomes" id="UP000095395"/>
    </source>
</evidence>
<evidence type="ECO:0000313" key="8">
    <source>
        <dbReference type="EMBL" id="CUN87001.1"/>
    </source>
</evidence>
<feature type="domain" description="Type II secretion system protein GspF" evidence="7">
    <location>
        <begin position="216"/>
        <end position="341"/>
    </location>
</feature>
<evidence type="ECO:0000256" key="2">
    <source>
        <dbReference type="ARBA" id="ARBA00022475"/>
    </source>
</evidence>
<sequence length="348" mass="39134">MILCMAAATVFFGVFAYLYLTAGEELSETLTASCMEIQQESIRETQIEMLGLAAQLQKDSQFMDRKKIKQGQKLKKKQDEAKKQLELLNMGKLNVLDTVPLAGYRLIQVLTWDATNDLVKKLNQKCMQFKEKKEAIHYTYYLLATLIGNIILGMAGLFAGIAIGLAMNMGMRSFLIGIVIFVIFGLLGYIPYDSVNAVVSKRQEDIEREFPQVISKMTLLTVAGMEVSQAWRLASASGEGTLYKEMKRVLVDFDNNVSPVEAYSKFISRCSNTYTTKLATAIIQNISKGNSEIVTLFRQLNDESWLEHKHNARRMGEKIQSKLLLPTMLMFGGIIILIIVPVMSGFNF</sequence>
<keyword evidence="3 6" id="KW-0812">Transmembrane</keyword>
<feature type="transmembrane region" description="Helical" evidence="6">
    <location>
        <begin position="323"/>
        <end position="343"/>
    </location>
</feature>
<feature type="transmembrane region" description="Helical" evidence="6">
    <location>
        <begin position="140"/>
        <end position="167"/>
    </location>
</feature>
<dbReference type="AlphaFoldDB" id="A0A174AEA2"/>
<protein>
    <submittedName>
        <fullName evidence="8">Flp pilus assembly protein TadB</fullName>
    </submittedName>
</protein>
<dbReference type="EMBL" id="CYYR01000009">
    <property type="protein sequence ID" value="CUN87001.1"/>
    <property type="molecule type" value="Genomic_DNA"/>
</dbReference>
<dbReference type="PANTHER" id="PTHR35007:SF2">
    <property type="entry name" value="PILUS ASSEMBLE PROTEIN"/>
    <property type="match status" value="1"/>
</dbReference>
<evidence type="ECO:0000256" key="4">
    <source>
        <dbReference type="ARBA" id="ARBA00022989"/>
    </source>
</evidence>
<gene>
    <name evidence="8" type="ORF">ERS852392_01572</name>
</gene>
<evidence type="ECO:0000256" key="3">
    <source>
        <dbReference type="ARBA" id="ARBA00022692"/>
    </source>
</evidence>
<dbReference type="InterPro" id="IPR018076">
    <property type="entry name" value="T2SS_GspF_dom"/>
</dbReference>
<keyword evidence="2" id="KW-1003">Cell membrane</keyword>
<evidence type="ECO:0000259" key="7">
    <source>
        <dbReference type="Pfam" id="PF00482"/>
    </source>
</evidence>
<name>A0A174AEA2_9FIRM</name>
<accession>A0A174AEA2</accession>
<keyword evidence="4 6" id="KW-1133">Transmembrane helix</keyword>
<reference evidence="8 9" key="1">
    <citation type="submission" date="2015-09" db="EMBL/GenBank/DDBJ databases">
        <authorList>
            <consortium name="Pathogen Informatics"/>
        </authorList>
    </citation>
    <scope>NUCLEOTIDE SEQUENCE [LARGE SCALE GENOMIC DNA]</scope>
    <source>
        <strain evidence="8 9">2789STDY5608835</strain>
    </source>
</reference>
<evidence type="ECO:0000256" key="1">
    <source>
        <dbReference type="ARBA" id="ARBA00004651"/>
    </source>
</evidence>
<dbReference type="Proteomes" id="UP000095395">
    <property type="component" value="Unassembled WGS sequence"/>
</dbReference>
<comment type="subcellular location">
    <subcellularLocation>
        <location evidence="1">Cell membrane</location>
        <topology evidence="1">Multi-pass membrane protein</topology>
    </subcellularLocation>
</comment>
<dbReference type="Pfam" id="PF00482">
    <property type="entry name" value="T2SSF"/>
    <property type="match status" value="1"/>
</dbReference>
<evidence type="ECO:0000256" key="6">
    <source>
        <dbReference type="SAM" id="Phobius"/>
    </source>
</evidence>
<keyword evidence="5 6" id="KW-0472">Membrane</keyword>